<evidence type="ECO:0000313" key="1">
    <source>
        <dbReference type="EMBL" id="OPJ90288.1"/>
    </source>
</evidence>
<dbReference type="OrthoDB" id="5859304at2759"/>
<accession>A0A1V4L1L9</accession>
<dbReference type="STRING" id="372326.A0A1V4L1L9"/>
<gene>
    <name evidence="1" type="ORF">AV530_000257</name>
</gene>
<sequence length="93" mass="10906">MFLCRAGSERAHLGHVQLLHWLEFCHKRDIVLTLKEKLSIRSVLHFALALEEQYNVAKIHLLHEEELIEQTESLDPQAFSRVIGWEDFNKDLA</sequence>
<proteinExistence type="predicted"/>
<keyword evidence="2" id="KW-1185">Reference proteome</keyword>
<protein>
    <submittedName>
        <fullName evidence="1">Uncharacterized protein</fullName>
    </submittedName>
</protein>
<dbReference type="Proteomes" id="UP000190648">
    <property type="component" value="Unassembled WGS sequence"/>
</dbReference>
<dbReference type="EMBL" id="LSYS01000424">
    <property type="protein sequence ID" value="OPJ90288.1"/>
    <property type="molecule type" value="Genomic_DNA"/>
</dbReference>
<name>A0A1V4L1L9_PATFA</name>
<dbReference type="AlphaFoldDB" id="A0A1V4L1L9"/>
<evidence type="ECO:0000313" key="2">
    <source>
        <dbReference type="Proteomes" id="UP000190648"/>
    </source>
</evidence>
<organism evidence="1 2">
    <name type="scientific">Patagioenas fasciata monilis</name>
    <dbReference type="NCBI Taxonomy" id="372326"/>
    <lineage>
        <taxon>Eukaryota</taxon>
        <taxon>Metazoa</taxon>
        <taxon>Chordata</taxon>
        <taxon>Craniata</taxon>
        <taxon>Vertebrata</taxon>
        <taxon>Euteleostomi</taxon>
        <taxon>Archelosauria</taxon>
        <taxon>Archosauria</taxon>
        <taxon>Dinosauria</taxon>
        <taxon>Saurischia</taxon>
        <taxon>Theropoda</taxon>
        <taxon>Coelurosauria</taxon>
        <taxon>Aves</taxon>
        <taxon>Neognathae</taxon>
        <taxon>Neoaves</taxon>
        <taxon>Columbimorphae</taxon>
        <taxon>Columbiformes</taxon>
        <taxon>Columbidae</taxon>
        <taxon>Patagioenas</taxon>
    </lineage>
</organism>
<reference evidence="1 2" key="1">
    <citation type="submission" date="2016-02" db="EMBL/GenBank/DDBJ databases">
        <title>Band-tailed pigeon sequencing and assembly.</title>
        <authorList>
            <person name="Soares A.E."/>
            <person name="Novak B.J."/>
            <person name="Rice E.S."/>
            <person name="O'Connell B."/>
            <person name="Chang D."/>
            <person name="Weber S."/>
            <person name="Shapiro B."/>
        </authorList>
    </citation>
    <scope>NUCLEOTIDE SEQUENCE [LARGE SCALE GENOMIC DNA]</scope>
    <source>
        <strain evidence="1">BTP2013</strain>
        <tissue evidence="1">Blood</tissue>
    </source>
</reference>
<comment type="caution">
    <text evidence="1">The sequence shown here is derived from an EMBL/GenBank/DDBJ whole genome shotgun (WGS) entry which is preliminary data.</text>
</comment>